<feature type="non-terminal residue" evidence="1">
    <location>
        <position position="1"/>
    </location>
</feature>
<protein>
    <recommendedName>
        <fullName evidence="2">Peptidase M28 domain-containing protein</fullName>
    </recommendedName>
</protein>
<dbReference type="EMBL" id="BARS01040889">
    <property type="protein sequence ID" value="GAG40367.1"/>
    <property type="molecule type" value="Genomic_DNA"/>
</dbReference>
<accession>X0XYV6</accession>
<organism evidence="1">
    <name type="scientific">marine sediment metagenome</name>
    <dbReference type="NCBI Taxonomy" id="412755"/>
    <lineage>
        <taxon>unclassified sequences</taxon>
        <taxon>metagenomes</taxon>
        <taxon>ecological metagenomes</taxon>
    </lineage>
</organism>
<evidence type="ECO:0000313" key="1">
    <source>
        <dbReference type="EMBL" id="GAG40367.1"/>
    </source>
</evidence>
<gene>
    <name evidence="1" type="ORF">S01H1_62270</name>
</gene>
<evidence type="ECO:0008006" key="2">
    <source>
        <dbReference type="Google" id="ProtNLM"/>
    </source>
</evidence>
<comment type="caution">
    <text evidence="1">The sequence shown here is derived from an EMBL/GenBank/DDBJ whole genome shotgun (WGS) entry which is preliminary data.</text>
</comment>
<dbReference type="Gene3D" id="3.40.630.10">
    <property type="entry name" value="Zn peptidases"/>
    <property type="match status" value="1"/>
</dbReference>
<dbReference type="AlphaFoldDB" id="X0XYV6"/>
<name>X0XYV6_9ZZZZ</name>
<reference evidence="1" key="1">
    <citation type="journal article" date="2014" name="Front. Microbiol.">
        <title>High frequency of phylogenetically diverse reductive dehalogenase-homologous genes in deep subseafloor sedimentary metagenomes.</title>
        <authorList>
            <person name="Kawai M."/>
            <person name="Futagami T."/>
            <person name="Toyoda A."/>
            <person name="Takaki Y."/>
            <person name="Nishi S."/>
            <person name="Hori S."/>
            <person name="Arai W."/>
            <person name="Tsubouchi T."/>
            <person name="Morono Y."/>
            <person name="Uchiyama I."/>
            <person name="Ito T."/>
            <person name="Fujiyama A."/>
            <person name="Inagaki F."/>
            <person name="Takami H."/>
        </authorList>
    </citation>
    <scope>NUCLEOTIDE SEQUENCE</scope>
    <source>
        <strain evidence="1">Expedition CK06-06</strain>
    </source>
</reference>
<proteinExistence type="predicted"/>
<sequence>NMSFLAVGLPGFRFIQDDLEFWTTTWHTSMDVYDRLVAEDLMANSVIMAGMVYCAAMHDELLPRSKNMMNNNRRWHKK</sequence>